<feature type="transmembrane region" description="Helical" evidence="9">
    <location>
        <begin position="329"/>
        <end position="349"/>
    </location>
</feature>
<keyword evidence="5 9" id="KW-0812">Transmembrane</keyword>
<feature type="transmembrane region" description="Helical" evidence="9">
    <location>
        <begin position="297"/>
        <end position="317"/>
    </location>
</feature>
<evidence type="ECO:0000256" key="2">
    <source>
        <dbReference type="ARBA" id="ARBA00022475"/>
    </source>
</evidence>
<keyword evidence="1" id="KW-0813">Transport</keyword>
<keyword evidence="8 9" id="KW-0472">Membrane</keyword>
<accession>A0ABY9XWU7</accession>
<dbReference type="Pfam" id="PF06379">
    <property type="entry name" value="RhaT"/>
    <property type="match status" value="1"/>
</dbReference>
<dbReference type="Proteomes" id="UP001302806">
    <property type="component" value="Chromosome"/>
</dbReference>
<evidence type="ECO:0000256" key="8">
    <source>
        <dbReference type="ARBA" id="ARBA00023136"/>
    </source>
</evidence>
<name>A0ABY9XWU7_9FLAO</name>
<evidence type="ECO:0000256" key="3">
    <source>
        <dbReference type="ARBA" id="ARBA00022519"/>
    </source>
</evidence>
<evidence type="ECO:0000313" key="11">
    <source>
        <dbReference type="Proteomes" id="UP001302806"/>
    </source>
</evidence>
<protein>
    <submittedName>
        <fullName evidence="10">L-rhamnose/proton symporter RhaT</fullName>
    </submittedName>
</protein>
<gene>
    <name evidence="10" type="ORF">RHP51_07185</name>
</gene>
<feature type="transmembrane region" description="Helical" evidence="9">
    <location>
        <begin position="216"/>
        <end position="238"/>
    </location>
</feature>
<dbReference type="EMBL" id="CP134537">
    <property type="protein sequence ID" value="WNH10434.1"/>
    <property type="molecule type" value="Genomic_DNA"/>
</dbReference>
<evidence type="ECO:0000256" key="4">
    <source>
        <dbReference type="ARBA" id="ARBA00022597"/>
    </source>
</evidence>
<keyword evidence="2" id="KW-1003">Cell membrane</keyword>
<evidence type="ECO:0000256" key="1">
    <source>
        <dbReference type="ARBA" id="ARBA00022448"/>
    </source>
</evidence>
<keyword evidence="7 9" id="KW-1133">Transmembrane helix</keyword>
<feature type="transmembrane region" description="Helical" evidence="9">
    <location>
        <begin position="177"/>
        <end position="196"/>
    </location>
</feature>
<dbReference type="InterPro" id="IPR004673">
    <property type="entry name" value="L-rhamnose-proton_sym_RhaT"/>
</dbReference>
<feature type="transmembrane region" description="Helical" evidence="9">
    <location>
        <begin position="104"/>
        <end position="130"/>
    </location>
</feature>
<feature type="transmembrane region" description="Helical" evidence="9">
    <location>
        <begin position="268"/>
        <end position="285"/>
    </location>
</feature>
<keyword evidence="3" id="KW-0997">Cell inner membrane</keyword>
<evidence type="ECO:0000256" key="9">
    <source>
        <dbReference type="SAM" id="Phobius"/>
    </source>
</evidence>
<keyword evidence="6" id="KW-0769">Symport</keyword>
<evidence type="ECO:0000256" key="5">
    <source>
        <dbReference type="ARBA" id="ARBA00022692"/>
    </source>
</evidence>
<keyword evidence="4" id="KW-0762">Sugar transport</keyword>
<feature type="transmembrane region" description="Helical" evidence="9">
    <location>
        <begin position="6"/>
        <end position="25"/>
    </location>
</feature>
<feature type="transmembrane region" description="Helical" evidence="9">
    <location>
        <begin position="37"/>
        <end position="59"/>
    </location>
</feature>
<evidence type="ECO:0000313" key="10">
    <source>
        <dbReference type="EMBL" id="WNH10434.1"/>
    </source>
</evidence>
<proteinExistence type="predicted"/>
<dbReference type="RefSeq" id="WP_415866700.1">
    <property type="nucleotide sequence ID" value="NZ_CP134537.1"/>
</dbReference>
<organism evidence="10 11">
    <name type="scientific">Thalassobellus suaedae</name>
    <dbReference type="NCBI Taxonomy" id="3074124"/>
    <lineage>
        <taxon>Bacteria</taxon>
        <taxon>Pseudomonadati</taxon>
        <taxon>Bacteroidota</taxon>
        <taxon>Flavobacteriia</taxon>
        <taxon>Flavobacteriales</taxon>
        <taxon>Flavobacteriaceae</taxon>
        <taxon>Thalassobellus</taxon>
    </lineage>
</organism>
<sequence>MSAPNSLLGTLLHAVGGISAASCYLPSTKTKGWSWNTYWLAQSIFAWLVMPMLLAWLTVPNFFSIIAEAPSKPFWMAFFLGGIYGFGGMSFGKAINHIGYSLTYTIAIGISAVVGTIMPLMVFGGLGNFFTKPGGGIVLFGMLLSIAGVVICGWAGFKKEKDINAEKLKSAGFNMMLGLGLSIIAGVLSGVFNLSLEFGQPIADMAAENGAGHFEGNAKLVVSTLGCFVVNFIWYIVVGFKQKTIQEFLPKNKNVTTQEPKNNLLRNWLLSSLTGMLWCLQFFFYGLGHVKMGEFQFVSWVLHMSMLIFFSYIVGVIMKEWKNVKKETYAILLVGLVVLIVSFCVTSYGSY</sequence>
<evidence type="ECO:0000256" key="7">
    <source>
        <dbReference type="ARBA" id="ARBA00022989"/>
    </source>
</evidence>
<evidence type="ECO:0000256" key="6">
    <source>
        <dbReference type="ARBA" id="ARBA00022847"/>
    </source>
</evidence>
<reference evidence="10 11" key="1">
    <citation type="submission" date="2023-09" db="EMBL/GenBank/DDBJ databases">
        <title>Thalassobella suaedae gen. nov., sp. nov., a marine bacterium of the family Flavobacteriaceae isolated from a halophyte Suaeda japonica.</title>
        <authorList>
            <person name="Lee S.Y."/>
            <person name="Hwang C.Y."/>
        </authorList>
    </citation>
    <scope>NUCLEOTIDE SEQUENCE [LARGE SCALE GENOMIC DNA]</scope>
    <source>
        <strain evidence="10 11">HL-DH14</strain>
    </source>
</reference>
<feature type="transmembrane region" description="Helical" evidence="9">
    <location>
        <begin position="136"/>
        <end position="157"/>
    </location>
</feature>
<feature type="transmembrane region" description="Helical" evidence="9">
    <location>
        <begin position="74"/>
        <end position="92"/>
    </location>
</feature>